<evidence type="ECO:0000259" key="2">
    <source>
        <dbReference type="Pfam" id="PF05155"/>
    </source>
</evidence>
<comment type="caution">
    <text evidence="4">The sequence shown here is derived from an EMBL/GenBank/DDBJ whole genome shotgun (WGS) entry which is preliminary data.</text>
</comment>
<feature type="domain" description="Replication-associated protein G2P C-terminal" evidence="2">
    <location>
        <begin position="298"/>
        <end position="386"/>
    </location>
</feature>
<evidence type="ECO:0000313" key="4">
    <source>
        <dbReference type="EMBL" id="GIU46768.1"/>
    </source>
</evidence>
<dbReference type="EMBL" id="BPEY01000039">
    <property type="protein sequence ID" value="GIU46768.1"/>
    <property type="molecule type" value="Genomic_DNA"/>
</dbReference>
<evidence type="ECO:0000313" key="5">
    <source>
        <dbReference type="Proteomes" id="UP000887104"/>
    </source>
</evidence>
<dbReference type="Pfam" id="PF05155">
    <property type="entry name" value="G2P_X_C"/>
    <property type="match status" value="1"/>
</dbReference>
<gene>
    <name evidence="3" type="ORF">TUM4438_23410</name>
    <name evidence="4" type="ORF">TUM4438_23490</name>
</gene>
<proteinExistence type="predicted"/>
<dbReference type="NCBIfam" id="TIGR01629">
    <property type="entry name" value="rep_II_X"/>
    <property type="match status" value="1"/>
</dbReference>
<dbReference type="Proteomes" id="UP000887104">
    <property type="component" value="Unassembled WGS sequence"/>
</dbReference>
<evidence type="ECO:0000313" key="3">
    <source>
        <dbReference type="EMBL" id="GIU46750.1"/>
    </source>
</evidence>
<sequence>MDDCAAAGLNVAPRSINRNDDGTYEIQELMHPWDSIPSSYTGIAFKVYQGGGFRDCPCVELKASPAKIVQGHNVYGSENFELGFRTILRCLASAFPAFSKMLDFEQAVLFRADATYSIQLPTSDCLASALDSIANFSNRYLRPSRDGDYETTIYFNRERGNPNSGRASSLCIYSKLDEVVHQLMNLKAKKKKERTTIYDPVIEQLESDDLQHFATNRLRFESRCCVRMFERLGIPLLVKDLLSFISAYESEKGVGAFCRYIWAEAMKDLLSAIDGQEITVIHDSKVKKLLHAEYDTITTSGGLRKAKAVRLFGFYRRLCTEGYKKVKRTMGMTGKSSFYSHCNSLMAVGMSKFQLQNLHKDETLPLVHLLKFDFDKQRPASYVEPEMPCADLSYSEFLAALVEPDILENPELLTPERRVEIQLQDLGLQPAFISGLKAGRSIRLNESESLSLAFFDDGDFRLVSSSELSDSRQKLDRIRKAFKGESTKGFTCSDIQNPTIR</sequence>
<dbReference type="EMBL" id="BPEY01000039">
    <property type="protein sequence ID" value="GIU46750.1"/>
    <property type="molecule type" value="Genomic_DNA"/>
</dbReference>
<keyword evidence="5" id="KW-1185">Reference proteome</keyword>
<evidence type="ECO:0000259" key="1">
    <source>
        <dbReference type="Pfam" id="PF05144"/>
    </source>
</evidence>
<protein>
    <submittedName>
        <fullName evidence="4">Replication protein</fullName>
    </submittedName>
</protein>
<name>A0ABQ4PH69_9GAMM</name>
<dbReference type="InterPro" id="IPR006516">
    <property type="entry name" value="G2P"/>
</dbReference>
<organism evidence="4 5">
    <name type="scientific">Shewanella sairae</name>
    <dbReference type="NCBI Taxonomy" id="190310"/>
    <lineage>
        <taxon>Bacteria</taxon>
        <taxon>Pseudomonadati</taxon>
        <taxon>Pseudomonadota</taxon>
        <taxon>Gammaproteobacteria</taxon>
        <taxon>Alteromonadales</taxon>
        <taxon>Shewanellaceae</taxon>
        <taxon>Shewanella</taxon>
    </lineage>
</organism>
<reference evidence="4" key="1">
    <citation type="submission" date="2021-05" db="EMBL/GenBank/DDBJ databases">
        <title>Molecular characterization for Shewanella algae harboring chromosomal blaOXA-55-like strains isolated from clinical and environment sample.</title>
        <authorList>
            <person name="Ohama Y."/>
            <person name="Aoki K."/>
            <person name="Harada S."/>
            <person name="Moriya K."/>
            <person name="Ishii Y."/>
            <person name="Tateda K."/>
        </authorList>
    </citation>
    <scope>NUCLEOTIDE SEQUENCE</scope>
    <source>
        <strain evidence="4">JCM 11563</strain>
    </source>
</reference>
<dbReference type="InterPro" id="IPR022688">
    <property type="entry name" value="G2P_C"/>
</dbReference>
<feature type="domain" description="Replication-associated protein G2P N-terminal" evidence="1">
    <location>
        <begin position="10"/>
        <end position="249"/>
    </location>
</feature>
<accession>A0ABQ4PH69</accession>
<dbReference type="InterPro" id="IPR022686">
    <property type="entry name" value="G2P_N"/>
</dbReference>
<dbReference type="Pfam" id="PF05144">
    <property type="entry name" value="Phage_CRI"/>
    <property type="match status" value="1"/>
</dbReference>